<protein>
    <submittedName>
        <fullName evidence="6">Sigma-70 family RNA polymerase sigma factor</fullName>
    </submittedName>
</protein>
<dbReference type="Gene3D" id="1.10.1740.10">
    <property type="match status" value="1"/>
</dbReference>
<keyword evidence="7" id="KW-1185">Reference proteome</keyword>
<dbReference type="SUPFAM" id="SSF88946">
    <property type="entry name" value="Sigma2 domain of RNA polymerase sigma factors"/>
    <property type="match status" value="1"/>
</dbReference>
<dbReference type="InterPro" id="IPR013325">
    <property type="entry name" value="RNA_pol_sigma_r2"/>
</dbReference>
<keyword evidence="2" id="KW-0731">Sigma factor</keyword>
<keyword evidence="4" id="KW-0804">Transcription</keyword>
<accession>A0ABZ2KX86</accession>
<evidence type="ECO:0000259" key="5">
    <source>
        <dbReference type="Pfam" id="PF04542"/>
    </source>
</evidence>
<feature type="domain" description="RNA polymerase sigma-70 region 2" evidence="5">
    <location>
        <begin position="30"/>
        <end position="89"/>
    </location>
</feature>
<dbReference type="EMBL" id="CP089983">
    <property type="protein sequence ID" value="WXB03306.1"/>
    <property type="molecule type" value="Genomic_DNA"/>
</dbReference>
<organism evidence="6 7">
    <name type="scientific">Pendulispora rubella</name>
    <dbReference type="NCBI Taxonomy" id="2741070"/>
    <lineage>
        <taxon>Bacteria</taxon>
        <taxon>Pseudomonadati</taxon>
        <taxon>Myxococcota</taxon>
        <taxon>Myxococcia</taxon>
        <taxon>Myxococcales</taxon>
        <taxon>Sorangiineae</taxon>
        <taxon>Pendulisporaceae</taxon>
        <taxon>Pendulispora</taxon>
    </lineage>
</organism>
<dbReference type="Proteomes" id="UP001374803">
    <property type="component" value="Chromosome"/>
</dbReference>
<dbReference type="PANTHER" id="PTHR43133:SF8">
    <property type="entry name" value="RNA POLYMERASE SIGMA FACTOR HI_1459-RELATED"/>
    <property type="match status" value="1"/>
</dbReference>
<evidence type="ECO:0000256" key="3">
    <source>
        <dbReference type="ARBA" id="ARBA00023125"/>
    </source>
</evidence>
<dbReference type="InterPro" id="IPR039425">
    <property type="entry name" value="RNA_pol_sigma-70-like"/>
</dbReference>
<dbReference type="InterPro" id="IPR014284">
    <property type="entry name" value="RNA_pol_sigma-70_dom"/>
</dbReference>
<proteinExistence type="predicted"/>
<evidence type="ECO:0000256" key="2">
    <source>
        <dbReference type="ARBA" id="ARBA00023082"/>
    </source>
</evidence>
<evidence type="ECO:0000256" key="1">
    <source>
        <dbReference type="ARBA" id="ARBA00023015"/>
    </source>
</evidence>
<reference evidence="6" key="1">
    <citation type="submission" date="2021-12" db="EMBL/GenBank/DDBJ databases">
        <title>Discovery of the Pendulisporaceae a myxobacterial family with distinct sporulation behavior and unique specialized metabolism.</title>
        <authorList>
            <person name="Garcia R."/>
            <person name="Popoff A."/>
            <person name="Bader C.D."/>
            <person name="Loehr J."/>
            <person name="Walesch S."/>
            <person name="Walt C."/>
            <person name="Boldt J."/>
            <person name="Bunk B."/>
            <person name="Haeckl F.J.F.P.J."/>
            <person name="Gunesch A.P."/>
            <person name="Birkelbach J."/>
            <person name="Nuebel U."/>
            <person name="Pietschmann T."/>
            <person name="Bach T."/>
            <person name="Mueller R."/>
        </authorList>
    </citation>
    <scope>NUCLEOTIDE SEQUENCE</scope>
    <source>
        <strain evidence="6">MSr11367</strain>
    </source>
</reference>
<dbReference type="RefSeq" id="WP_394832936.1">
    <property type="nucleotide sequence ID" value="NZ_CP089929.1"/>
</dbReference>
<keyword evidence="1" id="KW-0805">Transcription regulation</keyword>
<evidence type="ECO:0000313" key="7">
    <source>
        <dbReference type="Proteomes" id="UP001374803"/>
    </source>
</evidence>
<keyword evidence="3" id="KW-0238">DNA-binding</keyword>
<dbReference type="Pfam" id="PF04542">
    <property type="entry name" value="Sigma70_r2"/>
    <property type="match status" value="1"/>
</dbReference>
<dbReference type="InterPro" id="IPR007627">
    <property type="entry name" value="RNA_pol_sigma70_r2"/>
</dbReference>
<gene>
    <name evidence="6" type="ORF">LVJ94_41190</name>
</gene>
<evidence type="ECO:0000256" key="4">
    <source>
        <dbReference type="ARBA" id="ARBA00023163"/>
    </source>
</evidence>
<name>A0ABZ2KX86_9BACT</name>
<evidence type="ECO:0000313" key="6">
    <source>
        <dbReference type="EMBL" id="WXB03306.1"/>
    </source>
</evidence>
<dbReference type="PANTHER" id="PTHR43133">
    <property type="entry name" value="RNA POLYMERASE ECF-TYPE SIGMA FACTO"/>
    <property type="match status" value="1"/>
</dbReference>
<sequence length="173" mass="19450">MDGGELDALMARLADGDRSAFSSVFKHLWGPVLRFCTSMLKNEADAADAAQQAMQKILERASDYDPHRRAMTWAFAIAAWECRTLQRRHFRRKEVPDVEPEVAGAHAEEAFVQRDLEQAAVAALGELSDMDRDALAATFWDEAPAVGGSTLRKRRERALDRLRGAFRRLYGLD</sequence>
<dbReference type="NCBIfam" id="TIGR02937">
    <property type="entry name" value="sigma70-ECF"/>
    <property type="match status" value="1"/>
</dbReference>